<dbReference type="InterPro" id="IPR001054">
    <property type="entry name" value="A/G_cyclase"/>
</dbReference>
<feature type="domain" description="HAMP" evidence="10">
    <location>
        <begin position="292"/>
        <end position="344"/>
    </location>
</feature>
<dbReference type="EMBL" id="FOVH01000020">
    <property type="protein sequence ID" value="SFP99987.1"/>
    <property type="molecule type" value="Genomic_DNA"/>
</dbReference>
<dbReference type="PROSITE" id="PS50125">
    <property type="entry name" value="GUANYLATE_CYCLASE_2"/>
    <property type="match status" value="1"/>
</dbReference>
<dbReference type="CDD" id="cd07302">
    <property type="entry name" value="CHD"/>
    <property type="match status" value="1"/>
</dbReference>
<dbReference type="RefSeq" id="WP_083598423.1">
    <property type="nucleotide sequence ID" value="NZ_FOVH01000020.1"/>
</dbReference>
<dbReference type="GO" id="GO:0006171">
    <property type="term" value="P:cAMP biosynthetic process"/>
    <property type="evidence" value="ECO:0007669"/>
    <property type="project" value="TreeGrafter"/>
</dbReference>
<feature type="transmembrane region" description="Helical" evidence="8">
    <location>
        <begin position="157"/>
        <end position="175"/>
    </location>
</feature>
<comment type="subcellular location">
    <subcellularLocation>
        <location evidence="1">Cell membrane</location>
        <topology evidence="1">Multi-pass membrane protein</topology>
    </subcellularLocation>
</comment>
<evidence type="ECO:0000256" key="8">
    <source>
        <dbReference type="SAM" id="Phobius"/>
    </source>
</evidence>
<dbReference type="PANTHER" id="PTHR43081">
    <property type="entry name" value="ADENYLATE CYCLASE, TERMINAL-DIFFERENTIATION SPECIFIC-RELATED"/>
    <property type="match status" value="1"/>
</dbReference>
<dbReference type="SMART" id="SM00304">
    <property type="entry name" value="HAMP"/>
    <property type="match status" value="1"/>
</dbReference>
<evidence type="ECO:0000259" key="10">
    <source>
        <dbReference type="PROSITE" id="PS50885"/>
    </source>
</evidence>
<dbReference type="AlphaFoldDB" id="A0A1I5UY53"/>
<keyword evidence="3" id="KW-1003">Cell membrane</keyword>
<dbReference type="SUPFAM" id="SSF158472">
    <property type="entry name" value="HAMP domain-like"/>
    <property type="match status" value="1"/>
</dbReference>
<dbReference type="STRING" id="1993.SAMN04489713_120139"/>
<evidence type="ECO:0000256" key="5">
    <source>
        <dbReference type="ARBA" id="ARBA00022989"/>
    </source>
</evidence>
<sequence>METEQAEPAPRPGRTPIGLATGGGRPGGPAPASSQAPRRGPWLGPLWRFVDGAPGDSRARIARRARILVTVATGLANLGGALVVLAFAVVVPDPVGEVSERLRLVNLIVFAAYVAAAVPVGLLLGERFFRRVRRMAEAHDEPDRHERLLLLYGPLRLMALHLTLWGIGTVGWVVINAPFSALLAVKLGLTSLLGGLTTCTVVYLLTERLLRRTVTATLRSEMPRRTGLPGVVARSVLAWGLGTAVPILGLITLAIGSFLIAKITVRDFAVAVLALGGIALIVGLGVTYGAARAIADPVESVRLGLARVERGDLDVEVPVYDASEVGLLQAGFNHMAAGLREHERLQDLFGRQVGADVARVALERGIDLGGELREVAVIFVDLLGSTRLAADRPPGEVVRLLNAFFAVVVEVIGAHGGWINKFEGDAALAVFGAPLALEGAPGRALAASRELDRRLRADVPELEAAIGVSAGEAVAGHIGAEERFEYTVIGDPVNEAARLTDMAKTTEARVLAAGSLLSQASPGEAARWSLGDEVTLRGRTRATRLASPRPGDRVPS</sequence>
<dbReference type="Gene3D" id="6.10.340.10">
    <property type="match status" value="1"/>
</dbReference>
<keyword evidence="12" id="KW-1185">Reference proteome</keyword>
<feature type="transmembrane region" description="Helical" evidence="8">
    <location>
        <begin position="104"/>
        <end position="125"/>
    </location>
</feature>
<keyword evidence="6 8" id="KW-0472">Membrane</keyword>
<dbReference type="GO" id="GO:0035556">
    <property type="term" value="P:intracellular signal transduction"/>
    <property type="evidence" value="ECO:0007669"/>
    <property type="project" value="InterPro"/>
</dbReference>
<comment type="similarity">
    <text evidence="2">Belongs to the adenylyl cyclase class-3 family.</text>
</comment>
<name>A0A1I5UY53_9ACTN</name>
<protein>
    <submittedName>
        <fullName evidence="11">Adenylate cyclase</fullName>
    </submittedName>
</protein>
<feature type="transmembrane region" description="Helical" evidence="8">
    <location>
        <begin position="67"/>
        <end position="92"/>
    </location>
</feature>
<dbReference type="Gene3D" id="3.30.70.1230">
    <property type="entry name" value="Nucleotide cyclase"/>
    <property type="match status" value="1"/>
</dbReference>
<evidence type="ECO:0000256" key="7">
    <source>
        <dbReference type="SAM" id="MobiDB-lite"/>
    </source>
</evidence>
<evidence type="ECO:0000256" key="2">
    <source>
        <dbReference type="ARBA" id="ARBA00005381"/>
    </source>
</evidence>
<proteinExistence type="inferred from homology"/>
<dbReference type="eggNOG" id="COG2972">
    <property type="taxonomic scope" value="Bacteria"/>
</dbReference>
<evidence type="ECO:0000256" key="4">
    <source>
        <dbReference type="ARBA" id="ARBA00022692"/>
    </source>
</evidence>
<evidence type="ECO:0000313" key="11">
    <source>
        <dbReference type="EMBL" id="SFP99987.1"/>
    </source>
</evidence>
<dbReference type="CDD" id="cd06225">
    <property type="entry name" value="HAMP"/>
    <property type="match status" value="1"/>
</dbReference>
<feature type="region of interest" description="Disordered" evidence="7">
    <location>
        <begin position="1"/>
        <end position="40"/>
    </location>
</feature>
<dbReference type="Pfam" id="PF00672">
    <property type="entry name" value="HAMP"/>
    <property type="match status" value="1"/>
</dbReference>
<evidence type="ECO:0000259" key="9">
    <source>
        <dbReference type="PROSITE" id="PS50125"/>
    </source>
</evidence>
<evidence type="ECO:0000256" key="1">
    <source>
        <dbReference type="ARBA" id="ARBA00004651"/>
    </source>
</evidence>
<dbReference type="InterPro" id="IPR029787">
    <property type="entry name" value="Nucleotide_cyclase"/>
</dbReference>
<feature type="transmembrane region" description="Helical" evidence="8">
    <location>
        <begin position="268"/>
        <end position="291"/>
    </location>
</feature>
<evidence type="ECO:0000256" key="3">
    <source>
        <dbReference type="ARBA" id="ARBA00022475"/>
    </source>
</evidence>
<dbReference type="Pfam" id="PF00211">
    <property type="entry name" value="Guanylate_cyc"/>
    <property type="match status" value="1"/>
</dbReference>
<dbReference type="eggNOG" id="COG2114">
    <property type="taxonomic scope" value="Bacteria"/>
</dbReference>
<keyword evidence="4 8" id="KW-0812">Transmembrane</keyword>
<evidence type="ECO:0000313" key="12">
    <source>
        <dbReference type="Proteomes" id="UP000183413"/>
    </source>
</evidence>
<gene>
    <name evidence="11" type="ORF">SAMN04489713_120139</name>
</gene>
<keyword evidence="5 8" id="KW-1133">Transmembrane helix</keyword>
<dbReference type="Proteomes" id="UP000183413">
    <property type="component" value="Unassembled WGS sequence"/>
</dbReference>
<dbReference type="SUPFAM" id="SSF55073">
    <property type="entry name" value="Nucleotide cyclase"/>
    <property type="match status" value="1"/>
</dbReference>
<dbReference type="PROSITE" id="PS50885">
    <property type="entry name" value="HAMP"/>
    <property type="match status" value="1"/>
</dbReference>
<dbReference type="SMART" id="SM00044">
    <property type="entry name" value="CYCc"/>
    <property type="match status" value="1"/>
</dbReference>
<dbReference type="GO" id="GO:0004016">
    <property type="term" value="F:adenylate cyclase activity"/>
    <property type="evidence" value="ECO:0007669"/>
    <property type="project" value="UniProtKB-ARBA"/>
</dbReference>
<dbReference type="GO" id="GO:0005886">
    <property type="term" value="C:plasma membrane"/>
    <property type="evidence" value="ECO:0007669"/>
    <property type="project" value="UniProtKB-SubCell"/>
</dbReference>
<feature type="transmembrane region" description="Helical" evidence="8">
    <location>
        <begin position="231"/>
        <end position="256"/>
    </location>
</feature>
<reference evidence="11 12" key="1">
    <citation type="submission" date="2016-10" db="EMBL/GenBank/DDBJ databases">
        <authorList>
            <person name="de Groot N.N."/>
        </authorList>
    </citation>
    <scope>NUCLEOTIDE SEQUENCE [LARGE SCALE GENOMIC DNA]</scope>
    <source>
        <strain evidence="11 12">DSM 43067</strain>
    </source>
</reference>
<dbReference type="InterPro" id="IPR003660">
    <property type="entry name" value="HAMP_dom"/>
</dbReference>
<dbReference type="InParanoid" id="A0A1I5UY53"/>
<dbReference type="PANTHER" id="PTHR43081:SF17">
    <property type="entry name" value="BLL5647 PROTEIN"/>
    <property type="match status" value="1"/>
</dbReference>
<feature type="domain" description="Guanylate cyclase" evidence="9">
    <location>
        <begin position="376"/>
        <end position="500"/>
    </location>
</feature>
<feature type="compositionally biased region" description="Low complexity" evidence="7">
    <location>
        <begin position="30"/>
        <end position="40"/>
    </location>
</feature>
<organism evidence="11 12">
    <name type="scientific">Actinomadura madurae</name>
    <dbReference type="NCBI Taxonomy" id="1993"/>
    <lineage>
        <taxon>Bacteria</taxon>
        <taxon>Bacillati</taxon>
        <taxon>Actinomycetota</taxon>
        <taxon>Actinomycetes</taxon>
        <taxon>Streptosporangiales</taxon>
        <taxon>Thermomonosporaceae</taxon>
        <taxon>Actinomadura</taxon>
    </lineage>
</organism>
<dbReference type="InterPro" id="IPR050697">
    <property type="entry name" value="Adenylyl/Guanylyl_Cyclase_3/4"/>
</dbReference>
<accession>A0A1I5UY53</accession>
<evidence type="ECO:0000256" key="6">
    <source>
        <dbReference type="ARBA" id="ARBA00023136"/>
    </source>
</evidence>